<name>A0ABN9AZA8_9NEOB</name>
<feature type="non-terminal residue" evidence="1">
    <location>
        <position position="1"/>
    </location>
</feature>
<gene>
    <name evidence="1" type="ORF">SPARVUS_LOCUS1809047</name>
</gene>
<protein>
    <submittedName>
        <fullName evidence="1">Uncharacterized protein</fullName>
    </submittedName>
</protein>
<dbReference type="Proteomes" id="UP001162483">
    <property type="component" value="Unassembled WGS sequence"/>
</dbReference>
<organism evidence="1 2">
    <name type="scientific">Staurois parvus</name>
    <dbReference type="NCBI Taxonomy" id="386267"/>
    <lineage>
        <taxon>Eukaryota</taxon>
        <taxon>Metazoa</taxon>
        <taxon>Chordata</taxon>
        <taxon>Craniata</taxon>
        <taxon>Vertebrata</taxon>
        <taxon>Euteleostomi</taxon>
        <taxon>Amphibia</taxon>
        <taxon>Batrachia</taxon>
        <taxon>Anura</taxon>
        <taxon>Neobatrachia</taxon>
        <taxon>Ranoidea</taxon>
        <taxon>Ranidae</taxon>
        <taxon>Staurois</taxon>
    </lineage>
</organism>
<evidence type="ECO:0000313" key="1">
    <source>
        <dbReference type="EMBL" id="CAI9540824.1"/>
    </source>
</evidence>
<reference evidence="1" key="1">
    <citation type="submission" date="2023-05" db="EMBL/GenBank/DDBJ databases">
        <authorList>
            <person name="Stuckert A."/>
        </authorList>
    </citation>
    <scope>NUCLEOTIDE SEQUENCE</scope>
</reference>
<proteinExistence type="predicted"/>
<keyword evidence="2" id="KW-1185">Reference proteome</keyword>
<accession>A0ABN9AZA8</accession>
<sequence>RPLQDLKAELYPKGEVPLYGLLPRSPLRIGTFGERGGDWRMTGTCSHFRSDWKQKVSFLPLCSLLGHVTGPRRLQDHSSSTALLAHAQ</sequence>
<comment type="caution">
    <text evidence="1">The sequence shown here is derived from an EMBL/GenBank/DDBJ whole genome shotgun (WGS) entry which is preliminary data.</text>
</comment>
<evidence type="ECO:0000313" key="2">
    <source>
        <dbReference type="Proteomes" id="UP001162483"/>
    </source>
</evidence>
<dbReference type="EMBL" id="CATNWA010001643">
    <property type="protein sequence ID" value="CAI9540824.1"/>
    <property type="molecule type" value="Genomic_DNA"/>
</dbReference>